<proteinExistence type="predicted"/>
<dbReference type="Proteomes" id="UP000433928">
    <property type="component" value="Unassembled WGS sequence"/>
</dbReference>
<evidence type="ECO:0000313" key="2">
    <source>
        <dbReference type="EMBL" id="MDC1793540.1"/>
    </source>
</evidence>
<dbReference type="Proteomes" id="UP001181247">
    <property type="component" value="Unassembled WGS sequence"/>
</dbReference>
<reference evidence="3" key="3">
    <citation type="submission" date="2023-10" db="EMBL/GenBank/DDBJ databases">
        <title>Genome of Potential pathogenic bacteria in Crohn's disease.</title>
        <authorList>
            <person name="Rodriguez-Palacios A."/>
        </authorList>
    </citation>
    <scope>NUCLEOTIDE SEQUENCE</scope>
    <source>
        <strain evidence="3">CavFT-hAR50</strain>
    </source>
</reference>
<name>A0A173XID1_BACUN</name>
<protein>
    <submittedName>
        <fullName evidence="1">Uncharacterized protein</fullName>
    </submittedName>
</protein>
<sequence length="411" mass="45724">MDFKAPIDITAVLTAVKKHKDILKAVDKLDASEVLRHFTPVPGITDSLELGKVEGGSISGKYTGKFTAGKYLGKIVPRRLVVRPVVMEMSDEPERYRRTYIAEVPGTLRKEHPFELWLINHGHELASNDLLFAIFTAKYSADEEKTDIQDSFDGIGTIITEGEAVGDISSAEGNVYATGELSRANIGEKLLEMWRHMPRTFKRKKNIKMFISDDLGDMYDDWRKDEGTIVIGLKEDTSDTQHLLGSNNRCELVRVPNLPDGSQFVMLTTKENVCYGFDKESDFKSIKPFMSGNPYTFDAAGKYVIGFQFVSVHKSEFCVNDRPVDPEGTNPFGYIEVTITPDEAVNNGGKWRIQGEEAWRESGTYAAVPGGKEYTVEFLEAAGYTTPAVQKKTPAAGKVEKVTGTYVVKSE</sequence>
<reference evidence="2 5" key="2">
    <citation type="submission" date="2022-10" db="EMBL/GenBank/DDBJ databases">
        <title>Human gut microbiome strain richness.</title>
        <authorList>
            <person name="Chen-Liaw A."/>
        </authorList>
    </citation>
    <scope>NUCLEOTIDE SEQUENCE [LARGE SCALE GENOMIC DNA]</scope>
    <source>
        <strain evidence="2 5">D53st1_B1_D53t1_180928</strain>
    </source>
</reference>
<dbReference type="EMBL" id="WCUG01000008">
    <property type="protein sequence ID" value="KAB4169580.1"/>
    <property type="molecule type" value="Genomic_DNA"/>
</dbReference>
<dbReference type="AlphaFoldDB" id="A0A173XID1"/>
<evidence type="ECO:0000313" key="4">
    <source>
        <dbReference type="Proteomes" id="UP000433928"/>
    </source>
</evidence>
<organism evidence="1 4">
    <name type="scientific">Bacteroides uniformis</name>
    <dbReference type="NCBI Taxonomy" id="820"/>
    <lineage>
        <taxon>Bacteria</taxon>
        <taxon>Pseudomonadati</taxon>
        <taxon>Bacteroidota</taxon>
        <taxon>Bacteroidia</taxon>
        <taxon>Bacteroidales</taxon>
        <taxon>Bacteroidaceae</taxon>
        <taxon>Bacteroides</taxon>
    </lineage>
</organism>
<gene>
    <name evidence="1" type="ORF">GAQ59_10325</name>
    <name evidence="2" type="ORF">POY73_05235</name>
    <name evidence="3" type="ORF">RVH16_13240</name>
</gene>
<dbReference type="Proteomes" id="UP001215818">
    <property type="component" value="Unassembled WGS sequence"/>
</dbReference>
<dbReference type="RefSeq" id="WP_005828978.1">
    <property type="nucleotide sequence ID" value="NZ_BQNO01000001.1"/>
</dbReference>
<dbReference type="EMBL" id="JAQNRK010000003">
    <property type="protein sequence ID" value="MDC1793540.1"/>
    <property type="molecule type" value="Genomic_DNA"/>
</dbReference>
<dbReference type="EMBL" id="JAWDEU010000002">
    <property type="protein sequence ID" value="MDU0245667.1"/>
    <property type="molecule type" value="Genomic_DNA"/>
</dbReference>
<evidence type="ECO:0000313" key="5">
    <source>
        <dbReference type="Proteomes" id="UP001215818"/>
    </source>
</evidence>
<dbReference type="GeneID" id="99752257"/>
<accession>A0A173XID1</accession>
<evidence type="ECO:0000313" key="1">
    <source>
        <dbReference type="EMBL" id="KAB4169580.1"/>
    </source>
</evidence>
<reference evidence="1 4" key="1">
    <citation type="journal article" date="2019" name="Nat. Med.">
        <title>A library of human gut bacterial isolates paired with longitudinal multiomics data enables mechanistic microbiome research.</title>
        <authorList>
            <person name="Poyet M."/>
            <person name="Groussin M."/>
            <person name="Gibbons S.M."/>
            <person name="Avila-Pacheco J."/>
            <person name="Jiang X."/>
            <person name="Kearney S.M."/>
            <person name="Perrotta A.R."/>
            <person name="Berdy B."/>
            <person name="Zhao S."/>
            <person name="Lieberman T.D."/>
            <person name="Swanson P.K."/>
            <person name="Smith M."/>
            <person name="Roesemann S."/>
            <person name="Alexander J.E."/>
            <person name="Rich S.A."/>
            <person name="Livny J."/>
            <person name="Vlamakis H."/>
            <person name="Clish C."/>
            <person name="Bullock K."/>
            <person name="Deik A."/>
            <person name="Scott J."/>
            <person name="Pierce K.A."/>
            <person name="Xavier R.J."/>
            <person name="Alm E.J."/>
        </authorList>
    </citation>
    <scope>NUCLEOTIDE SEQUENCE [LARGE SCALE GENOMIC DNA]</scope>
    <source>
        <strain evidence="1 4">BIOML-A27</strain>
    </source>
</reference>
<evidence type="ECO:0000313" key="3">
    <source>
        <dbReference type="EMBL" id="MDU0245667.1"/>
    </source>
</evidence>
<comment type="caution">
    <text evidence="1">The sequence shown here is derived from an EMBL/GenBank/DDBJ whole genome shotgun (WGS) entry which is preliminary data.</text>
</comment>